<dbReference type="AlphaFoldDB" id="A0A9D4RL49"/>
<organism evidence="2 3">
    <name type="scientific">Dreissena polymorpha</name>
    <name type="common">Zebra mussel</name>
    <name type="synonym">Mytilus polymorpha</name>
    <dbReference type="NCBI Taxonomy" id="45954"/>
    <lineage>
        <taxon>Eukaryota</taxon>
        <taxon>Metazoa</taxon>
        <taxon>Spiralia</taxon>
        <taxon>Lophotrochozoa</taxon>
        <taxon>Mollusca</taxon>
        <taxon>Bivalvia</taxon>
        <taxon>Autobranchia</taxon>
        <taxon>Heteroconchia</taxon>
        <taxon>Euheterodonta</taxon>
        <taxon>Imparidentia</taxon>
        <taxon>Neoheterodontei</taxon>
        <taxon>Myida</taxon>
        <taxon>Dreissenoidea</taxon>
        <taxon>Dreissenidae</taxon>
        <taxon>Dreissena</taxon>
    </lineage>
</organism>
<dbReference type="EMBL" id="JAIWYP010000002">
    <property type="protein sequence ID" value="KAH3869064.1"/>
    <property type="molecule type" value="Genomic_DNA"/>
</dbReference>
<name>A0A9D4RL49_DREPO</name>
<reference evidence="2" key="2">
    <citation type="submission" date="2020-11" db="EMBL/GenBank/DDBJ databases">
        <authorList>
            <person name="McCartney M.A."/>
            <person name="Auch B."/>
            <person name="Kono T."/>
            <person name="Mallez S."/>
            <person name="Becker A."/>
            <person name="Gohl D.M."/>
            <person name="Silverstein K.A.T."/>
            <person name="Koren S."/>
            <person name="Bechman K.B."/>
            <person name="Herman A."/>
            <person name="Abrahante J.E."/>
            <person name="Garbe J."/>
        </authorList>
    </citation>
    <scope>NUCLEOTIDE SEQUENCE</scope>
    <source>
        <strain evidence="2">Duluth1</strain>
        <tissue evidence="2">Whole animal</tissue>
    </source>
</reference>
<accession>A0A9D4RL49</accession>
<evidence type="ECO:0000313" key="2">
    <source>
        <dbReference type="EMBL" id="KAH3872354.1"/>
    </source>
</evidence>
<proteinExistence type="predicted"/>
<gene>
    <name evidence="1" type="ORF">DPMN_032222</name>
    <name evidence="2" type="ORF">DPMN_035569</name>
</gene>
<sequence>MRWVRCWYNPGGSIVQVQKGIGQVRAQRGVDVSRAECVRGVTIGRPRSVVAKSVKFWRQP</sequence>
<reference evidence="2" key="1">
    <citation type="journal article" date="2019" name="bioRxiv">
        <title>The Genome of the Zebra Mussel, Dreissena polymorpha: A Resource for Invasive Species Research.</title>
        <authorList>
            <person name="McCartney M.A."/>
            <person name="Auch B."/>
            <person name="Kono T."/>
            <person name="Mallez S."/>
            <person name="Zhang Y."/>
            <person name="Obille A."/>
            <person name="Becker A."/>
            <person name="Abrahante J.E."/>
            <person name="Garbe J."/>
            <person name="Badalamenti J.P."/>
            <person name="Herman A."/>
            <person name="Mangelson H."/>
            <person name="Liachko I."/>
            <person name="Sullivan S."/>
            <person name="Sone E.D."/>
            <person name="Koren S."/>
            <person name="Silverstein K.A.T."/>
            <person name="Beckman K.B."/>
            <person name="Gohl D.M."/>
        </authorList>
    </citation>
    <scope>NUCLEOTIDE SEQUENCE</scope>
    <source>
        <strain evidence="2">Duluth1</strain>
        <tissue evidence="2">Whole animal</tissue>
    </source>
</reference>
<comment type="caution">
    <text evidence="2">The sequence shown here is derived from an EMBL/GenBank/DDBJ whole genome shotgun (WGS) entry which is preliminary data.</text>
</comment>
<evidence type="ECO:0000313" key="1">
    <source>
        <dbReference type="EMBL" id="KAH3869064.1"/>
    </source>
</evidence>
<dbReference type="EMBL" id="JAIWYP010000002">
    <property type="protein sequence ID" value="KAH3872354.1"/>
    <property type="molecule type" value="Genomic_DNA"/>
</dbReference>
<evidence type="ECO:0000313" key="3">
    <source>
        <dbReference type="Proteomes" id="UP000828390"/>
    </source>
</evidence>
<dbReference type="Proteomes" id="UP000828390">
    <property type="component" value="Unassembled WGS sequence"/>
</dbReference>
<protein>
    <submittedName>
        <fullName evidence="2">Uncharacterized protein</fullName>
    </submittedName>
</protein>
<keyword evidence="3" id="KW-1185">Reference proteome</keyword>